<protein>
    <submittedName>
        <fullName evidence="4">Polyketide cyclase</fullName>
    </submittedName>
</protein>
<reference evidence="4 5" key="1">
    <citation type="submission" date="2017-11" db="EMBL/GenBank/DDBJ databases">
        <title>Streptomyces carmine sp. nov., a novel actinomycete isolated from Sophora alopecuroides in Xinjiang, China.</title>
        <authorList>
            <person name="Wang Y."/>
            <person name="Luo X."/>
            <person name="Wan C."/>
            <person name="Zhang L."/>
        </authorList>
    </citation>
    <scope>NUCLEOTIDE SEQUENCE [LARGE SCALE GENOMIC DNA]</scope>
    <source>
        <strain evidence="4 5">TRM SA0054</strain>
    </source>
</reference>
<evidence type="ECO:0000313" key="5">
    <source>
        <dbReference type="Proteomes" id="UP000230407"/>
    </source>
</evidence>
<feature type="region of interest" description="Disordered" evidence="1">
    <location>
        <begin position="151"/>
        <end position="171"/>
    </location>
</feature>
<comment type="caution">
    <text evidence="4">The sequence shown here is derived from an EMBL/GenBank/DDBJ whole genome shotgun (WGS) entry which is preliminary data.</text>
</comment>
<dbReference type="Gene3D" id="3.30.530.20">
    <property type="match status" value="1"/>
</dbReference>
<dbReference type="InterPro" id="IPR023393">
    <property type="entry name" value="START-like_dom_sf"/>
</dbReference>
<dbReference type="RefSeq" id="WP_100200354.1">
    <property type="nucleotide sequence ID" value="NZ_PGGW01000008.1"/>
</dbReference>
<gene>
    <name evidence="4" type="ORF">CUT44_02170</name>
    <name evidence="3" type="ORF">CUT44_10430</name>
</gene>
<feature type="domain" description="Coenzyme Q-binding protein COQ10 START" evidence="2">
    <location>
        <begin position="11"/>
        <end position="126"/>
    </location>
</feature>
<organism evidence="4 5">
    <name type="scientific">Streptomyces carminius</name>
    <dbReference type="NCBI Taxonomy" id="2665496"/>
    <lineage>
        <taxon>Bacteria</taxon>
        <taxon>Bacillati</taxon>
        <taxon>Actinomycetota</taxon>
        <taxon>Actinomycetes</taxon>
        <taxon>Kitasatosporales</taxon>
        <taxon>Streptomycetaceae</taxon>
        <taxon>Streptomyces</taxon>
    </lineage>
</organism>
<sequence length="171" mass="19383">MPGHTENEITIAAPLDLVWEMTNDVENWPDLFSEYASAEILSRDGDTVTFRLTMHPDDDGTVWSWVSERTADRDALTVRARRVETGPFAHMDIHWTYTDTPRGVRMRWVQDFAMKPDAPVDDAWMTGNINRNSRVQLALIRDRVEQAARERRTAAAAADQPGKGTLPCTTP</sequence>
<evidence type="ECO:0000313" key="4">
    <source>
        <dbReference type="EMBL" id="PJF01892.1"/>
    </source>
</evidence>
<name>A0A2M8MCD2_9ACTN</name>
<dbReference type="EMBL" id="PGGW01000038">
    <property type="protein sequence ID" value="PJE98066.1"/>
    <property type="molecule type" value="Genomic_DNA"/>
</dbReference>
<accession>A0A2M8MCD2</accession>
<keyword evidence="5" id="KW-1185">Reference proteome</keyword>
<dbReference type="AlphaFoldDB" id="A0A2M8MCD2"/>
<dbReference type="InterPro" id="IPR005031">
    <property type="entry name" value="COQ10_START"/>
</dbReference>
<dbReference type="SUPFAM" id="SSF55961">
    <property type="entry name" value="Bet v1-like"/>
    <property type="match status" value="1"/>
</dbReference>
<evidence type="ECO:0000313" key="3">
    <source>
        <dbReference type="EMBL" id="PJE98066.1"/>
    </source>
</evidence>
<dbReference type="Pfam" id="PF03364">
    <property type="entry name" value="Polyketide_cyc"/>
    <property type="match status" value="1"/>
</dbReference>
<dbReference type="EMBL" id="PGGW01000008">
    <property type="protein sequence ID" value="PJF01892.1"/>
    <property type="molecule type" value="Genomic_DNA"/>
</dbReference>
<evidence type="ECO:0000259" key="2">
    <source>
        <dbReference type="Pfam" id="PF03364"/>
    </source>
</evidence>
<dbReference type="CDD" id="cd08860">
    <property type="entry name" value="TcmN_ARO-CYC_like"/>
    <property type="match status" value="1"/>
</dbReference>
<proteinExistence type="predicted"/>
<evidence type="ECO:0000256" key="1">
    <source>
        <dbReference type="SAM" id="MobiDB-lite"/>
    </source>
</evidence>
<dbReference type="Proteomes" id="UP000230407">
    <property type="component" value="Unassembled WGS sequence"/>
</dbReference>